<keyword evidence="4" id="KW-1185">Reference proteome</keyword>
<proteinExistence type="predicted"/>
<dbReference type="GO" id="GO:0005096">
    <property type="term" value="F:GTPase activator activity"/>
    <property type="evidence" value="ECO:0007669"/>
    <property type="project" value="UniProtKB-KW"/>
</dbReference>
<accession>A0A3B4AVT2</accession>
<dbReference type="Proteomes" id="UP000261520">
    <property type="component" value="Unplaced"/>
</dbReference>
<feature type="domain" description="Rho-GAP" evidence="2">
    <location>
        <begin position="90"/>
        <end position="249"/>
    </location>
</feature>
<evidence type="ECO:0000313" key="4">
    <source>
        <dbReference type="Proteomes" id="UP000261520"/>
    </source>
</evidence>
<sequence length="249" mass="28521">MRLVLHEKYSSMALAPHHPAPCCHESHRCQQRFQHFRVTLRSNIYVNLSEHILYCTGDTARRRLMDNGLQSLSQSGSRTQCTFIHAVFGCHLDTLCHRENSTVPRFVQKCVRFVERRGLDTDGIYRVSGNLAVIQKLRHKDGDITEVHVVTGALKLFFRELPEPLFPFSSYDKFIAAIQLPHIVCTLSTFRVVEHGEQNRMSCQSLAIVFGPTLLRPQVESNLTVHMVFQSQIIELLLREGPDIFTPPQ</sequence>
<dbReference type="PROSITE" id="PS50238">
    <property type="entry name" value="RHOGAP"/>
    <property type="match status" value="1"/>
</dbReference>
<dbReference type="Pfam" id="PF00620">
    <property type="entry name" value="RhoGAP"/>
    <property type="match status" value="1"/>
</dbReference>
<evidence type="ECO:0000259" key="2">
    <source>
        <dbReference type="PROSITE" id="PS50238"/>
    </source>
</evidence>
<keyword evidence="1" id="KW-0343">GTPase activation</keyword>
<dbReference type="GO" id="GO:0007165">
    <property type="term" value="P:signal transduction"/>
    <property type="evidence" value="ECO:0007669"/>
    <property type="project" value="InterPro"/>
</dbReference>
<name>A0A3B4AVT2_9GOBI</name>
<dbReference type="InterPro" id="IPR050729">
    <property type="entry name" value="Rho-GAP"/>
</dbReference>
<dbReference type="STRING" id="409849.ENSPMGP00000020689"/>
<dbReference type="InterPro" id="IPR008936">
    <property type="entry name" value="Rho_GTPase_activation_prot"/>
</dbReference>
<evidence type="ECO:0000313" key="3">
    <source>
        <dbReference type="Ensembl" id="ENSPMGP00000020689.1"/>
    </source>
</evidence>
<dbReference type="GO" id="GO:0005737">
    <property type="term" value="C:cytoplasm"/>
    <property type="evidence" value="ECO:0007669"/>
    <property type="project" value="TreeGrafter"/>
</dbReference>
<dbReference type="SMART" id="SM00324">
    <property type="entry name" value="RhoGAP"/>
    <property type="match status" value="1"/>
</dbReference>
<dbReference type="Ensembl" id="ENSPMGT00000022053.1">
    <property type="protein sequence ID" value="ENSPMGP00000020689.1"/>
    <property type="gene ID" value="ENSPMGG00000016756.1"/>
</dbReference>
<dbReference type="InterPro" id="IPR000198">
    <property type="entry name" value="RhoGAP_dom"/>
</dbReference>
<evidence type="ECO:0000256" key="1">
    <source>
        <dbReference type="ARBA" id="ARBA00022468"/>
    </source>
</evidence>
<dbReference type="PANTHER" id="PTHR23176">
    <property type="entry name" value="RHO/RAC/CDC GTPASE-ACTIVATING PROTEIN"/>
    <property type="match status" value="1"/>
</dbReference>
<dbReference type="SUPFAM" id="SSF48350">
    <property type="entry name" value="GTPase activation domain, GAP"/>
    <property type="match status" value="1"/>
</dbReference>
<protein>
    <recommendedName>
        <fullName evidence="2">Rho-GAP domain-containing protein</fullName>
    </recommendedName>
</protein>
<reference evidence="3" key="1">
    <citation type="submission" date="2025-08" db="UniProtKB">
        <authorList>
            <consortium name="Ensembl"/>
        </authorList>
    </citation>
    <scope>IDENTIFICATION</scope>
</reference>
<dbReference type="PANTHER" id="PTHR23176:SF104">
    <property type="entry name" value="RHO GTPASE-ACTIVATING PROTEIN 27"/>
    <property type="match status" value="1"/>
</dbReference>
<dbReference type="Gene3D" id="1.10.555.10">
    <property type="entry name" value="Rho GTPase activation protein"/>
    <property type="match status" value="1"/>
</dbReference>
<reference evidence="3" key="2">
    <citation type="submission" date="2025-09" db="UniProtKB">
        <authorList>
            <consortium name="Ensembl"/>
        </authorList>
    </citation>
    <scope>IDENTIFICATION</scope>
</reference>
<organism evidence="3 4">
    <name type="scientific">Periophthalmus magnuspinnatus</name>
    <dbReference type="NCBI Taxonomy" id="409849"/>
    <lineage>
        <taxon>Eukaryota</taxon>
        <taxon>Metazoa</taxon>
        <taxon>Chordata</taxon>
        <taxon>Craniata</taxon>
        <taxon>Vertebrata</taxon>
        <taxon>Euteleostomi</taxon>
        <taxon>Actinopterygii</taxon>
        <taxon>Neopterygii</taxon>
        <taxon>Teleostei</taxon>
        <taxon>Neoteleostei</taxon>
        <taxon>Acanthomorphata</taxon>
        <taxon>Gobiaria</taxon>
        <taxon>Gobiiformes</taxon>
        <taxon>Gobioidei</taxon>
        <taxon>Gobiidae</taxon>
        <taxon>Oxudercinae</taxon>
        <taxon>Periophthalmus</taxon>
    </lineage>
</organism>
<dbReference type="AlphaFoldDB" id="A0A3B4AVT2"/>